<dbReference type="PANTHER" id="PTHR24422:SF27">
    <property type="entry name" value="PROTEIN-GLUTAMATE O-METHYLTRANSFERASE"/>
    <property type="match status" value="1"/>
</dbReference>
<dbReference type="PRINTS" id="PR00996">
    <property type="entry name" value="CHERMTFRASE"/>
</dbReference>
<dbReference type="GO" id="GO:0008983">
    <property type="term" value="F:protein-glutamate O-methyltransferase activity"/>
    <property type="evidence" value="ECO:0007669"/>
    <property type="project" value="UniProtKB-EC"/>
</dbReference>
<dbReference type="GO" id="GO:0032259">
    <property type="term" value="P:methylation"/>
    <property type="evidence" value="ECO:0007669"/>
    <property type="project" value="UniProtKB-KW"/>
</dbReference>
<feature type="domain" description="CheR-type methyltransferase" evidence="6">
    <location>
        <begin position="35"/>
        <end position="280"/>
    </location>
</feature>
<accession>W4L3R9</accession>
<name>W4L3R9_ENTF1</name>
<reference evidence="7 8" key="1">
    <citation type="journal article" date="2014" name="Nature">
        <title>An environmental bacterial taxon with a large and distinct metabolic repertoire.</title>
        <authorList>
            <person name="Wilson M.C."/>
            <person name="Mori T."/>
            <person name="Ruckert C."/>
            <person name="Uria A.R."/>
            <person name="Helf M.J."/>
            <person name="Takada K."/>
            <person name="Gernert C."/>
            <person name="Steffens U.A."/>
            <person name="Heycke N."/>
            <person name="Schmitt S."/>
            <person name="Rinke C."/>
            <person name="Helfrich E.J."/>
            <person name="Brachmann A.O."/>
            <person name="Gurgui C."/>
            <person name="Wakimoto T."/>
            <person name="Kracht M."/>
            <person name="Crusemann M."/>
            <person name="Hentschel U."/>
            <person name="Abe I."/>
            <person name="Matsunaga S."/>
            <person name="Kalinowski J."/>
            <person name="Takeyama H."/>
            <person name="Piel J."/>
        </authorList>
    </citation>
    <scope>NUCLEOTIDE SEQUENCE [LARGE SCALE GENOMIC DNA]</scope>
    <source>
        <strain evidence="8">TSY1</strain>
    </source>
</reference>
<dbReference type="PROSITE" id="PS50123">
    <property type="entry name" value="CHER"/>
    <property type="match status" value="1"/>
</dbReference>
<dbReference type="Pfam" id="PF01739">
    <property type="entry name" value="CheR"/>
    <property type="match status" value="1"/>
</dbReference>
<comment type="caution">
    <text evidence="7">The sequence shown here is derived from an EMBL/GenBank/DDBJ whole genome shotgun (WGS) entry which is preliminary data.</text>
</comment>
<feature type="non-terminal residue" evidence="7">
    <location>
        <position position="408"/>
    </location>
</feature>
<dbReference type="InterPro" id="IPR050903">
    <property type="entry name" value="Bact_Chemotaxis_MeTrfase"/>
</dbReference>
<gene>
    <name evidence="7" type="ORF">ETSY1_44310</name>
</gene>
<dbReference type="PANTHER" id="PTHR24422">
    <property type="entry name" value="CHEMOTAXIS PROTEIN METHYLTRANSFERASE"/>
    <property type="match status" value="1"/>
</dbReference>
<organism evidence="7 8">
    <name type="scientific">Entotheonella factor</name>
    <dbReference type="NCBI Taxonomy" id="1429438"/>
    <lineage>
        <taxon>Bacteria</taxon>
        <taxon>Pseudomonadati</taxon>
        <taxon>Nitrospinota/Tectimicrobiota group</taxon>
        <taxon>Candidatus Tectimicrobiota</taxon>
        <taxon>Candidatus Entotheonellia</taxon>
        <taxon>Candidatus Entotheonellales</taxon>
        <taxon>Candidatus Entotheonellaceae</taxon>
        <taxon>Candidatus Entotheonella</taxon>
    </lineage>
</organism>
<dbReference type="AlphaFoldDB" id="W4L3R9"/>
<dbReference type="InterPro" id="IPR022642">
    <property type="entry name" value="CheR_C"/>
</dbReference>
<dbReference type="InterPro" id="IPR036804">
    <property type="entry name" value="CheR_N_sf"/>
</dbReference>
<dbReference type="Proteomes" id="UP000019141">
    <property type="component" value="Unassembled WGS sequence"/>
</dbReference>
<dbReference type="HOGENOM" id="CLU_675309_0_0_7"/>
<keyword evidence="4" id="KW-0808">Transferase</keyword>
<dbReference type="EMBL" id="AZHW01001550">
    <property type="protein sequence ID" value="ETW92290.1"/>
    <property type="molecule type" value="Genomic_DNA"/>
</dbReference>
<keyword evidence="5" id="KW-0949">S-adenosyl-L-methionine</keyword>
<dbReference type="CDD" id="cd02440">
    <property type="entry name" value="AdoMet_MTases"/>
    <property type="match status" value="1"/>
</dbReference>
<dbReference type="SUPFAM" id="SSF47757">
    <property type="entry name" value="Chemotaxis receptor methyltransferase CheR, N-terminal domain"/>
    <property type="match status" value="1"/>
</dbReference>
<dbReference type="Gene3D" id="3.40.50.150">
    <property type="entry name" value="Vaccinia Virus protein VP39"/>
    <property type="match status" value="1"/>
</dbReference>
<dbReference type="SUPFAM" id="SSF53335">
    <property type="entry name" value="S-adenosyl-L-methionine-dependent methyltransferases"/>
    <property type="match status" value="1"/>
</dbReference>
<comment type="catalytic activity">
    <reaction evidence="1">
        <text>L-glutamyl-[protein] + S-adenosyl-L-methionine = [protein]-L-glutamate 5-O-methyl ester + S-adenosyl-L-homocysteine</text>
        <dbReference type="Rhea" id="RHEA:24452"/>
        <dbReference type="Rhea" id="RHEA-COMP:10208"/>
        <dbReference type="Rhea" id="RHEA-COMP:10311"/>
        <dbReference type="ChEBI" id="CHEBI:29973"/>
        <dbReference type="ChEBI" id="CHEBI:57856"/>
        <dbReference type="ChEBI" id="CHEBI:59789"/>
        <dbReference type="ChEBI" id="CHEBI:82795"/>
        <dbReference type="EC" id="2.1.1.80"/>
    </reaction>
</comment>
<dbReference type="Pfam" id="PF03705">
    <property type="entry name" value="CheR_N"/>
    <property type="match status" value="1"/>
</dbReference>
<protein>
    <recommendedName>
        <fullName evidence="2">protein-glutamate O-methyltransferase</fullName>
        <ecNumber evidence="2">2.1.1.80</ecNumber>
    </recommendedName>
</protein>
<evidence type="ECO:0000256" key="3">
    <source>
        <dbReference type="ARBA" id="ARBA00022603"/>
    </source>
</evidence>
<dbReference type="SMART" id="SM00138">
    <property type="entry name" value="MeTrc"/>
    <property type="match status" value="1"/>
</dbReference>
<evidence type="ECO:0000259" key="6">
    <source>
        <dbReference type="PROSITE" id="PS50123"/>
    </source>
</evidence>
<dbReference type="EC" id="2.1.1.80" evidence="2"/>
<evidence type="ECO:0000256" key="5">
    <source>
        <dbReference type="ARBA" id="ARBA00022691"/>
    </source>
</evidence>
<evidence type="ECO:0000313" key="7">
    <source>
        <dbReference type="EMBL" id="ETW92290.1"/>
    </source>
</evidence>
<dbReference type="InterPro" id="IPR000780">
    <property type="entry name" value="CheR_MeTrfase"/>
</dbReference>
<dbReference type="InterPro" id="IPR029063">
    <property type="entry name" value="SAM-dependent_MTases_sf"/>
</dbReference>
<evidence type="ECO:0000256" key="4">
    <source>
        <dbReference type="ARBA" id="ARBA00022679"/>
    </source>
</evidence>
<evidence type="ECO:0000256" key="1">
    <source>
        <dbReference type="ARBA" id="ARBA00001541"/>
    </source>
</evidence>
<evidence type="ECO:0000313" key="8">
    <source>
        <dbReference type="Proteomes" id="UP000019141"/>
    </source>
</evidence>
<dbReference type="InterPro" id="IPR022641">
    <property type="entry name" value="CheR_N"/>
</dbReference>
<keyword evidence="3" id="KW-0489">Methyltransferase</keyword>
<sequence>MSQPDALHRTSCGEVGESEGVRGVAASVVQVPDKVSDKVMHELLTLLHCQVQIDFRPYRRSMVVQRIERRIRLLNLQDVETYLQRCQASPLEVQSLGREILSGATQFFRDPDAFDHLASTVVPALIRKGVATGCIRIWVAGCATGEEAYSIAMLLREQSDGLASLPEVKIFATDVDPQALEVADRGLYAASHLAEVSQGRMEQFFYRHGDHYQVVRSLREMLIFAPHNLLEDPPLTKMDLIVCRHVLMSMDISFHAKILTPLQFALQPDGFLFLGQGESLGDLDHLFQALDAKWHLYRKVRHLPLTSPAWTPVERPVRPLRHDVTQAASHRLGWHQPWMGRTIEHLLATYGPPTLVVNDQLEILHIMGDVSPYMKKLSGVPSLSVLQLLHDDLCLPVRTVLQRLRPGV</sequence>
<evidence type="ECO:0000256" key="2">
    <source>
        <dbReference type="ARBA" id="ARBA00012534"/>
    </source>
</evidence>
<dbReference type="Gene3D" id="1.10.155.10">
    <property type="entry name" value="Chemotaxis receptor methyltransferase CheR, N-terminal domain"/>
    <property type="match status" value="1"/>
</dbReference>
<keyword evidence="8" id="KW-1185">Reference proteome</keyword>
<proteinExistence type="predicted"/>